<dbReference type="VEuPathDB" id="GiardiaDB:SS50377_24146"/>
<protein>
    <submittedName>
        <fullName evidence="1">Uncharacterized protein</fullName>
    </submittedName>
</protein>
<evidence type="ECO:0000313" key="7">
    <source>
        <dbReference type="Proteomes" id="UP000018208"/>
    </source>
</evidence>
<keyword evidence="7" id="KW-1185">Reference proteome</keyword>
<evidence type="ECO:0000313" key="2">
    <source>
        <dbReference type="EMBL" id="EST49028.1"/>
    </source>
</evidence>
<evidence type="ECO:0000313" key="4">
    <source>
        <dbReference type="EMBL" id="KAH0574215.1"/>
    </source>
</evidence>
<organism evidence="1">
    <name type="scientific">Spironucleus salmonicida</name>
    <dbReference type="NCBI Taxonomy" id="348837"/>
    <lineage>
        <taxon>Eukaryota</taxon>
        <taxon>Metamonada</taxon>
        <taxon>Diplomonadida</taxon>
        <taxon>Hexamitidae</taxon>
        <taxon>Hexamitinae</taxon>
        <taxon>Spironucleus</taxon>
    </lineage>
</organism>
<gene>
    <name evidence="2" type="ORF">SS50377_10723</name>
    <name evidence="1" type="ORF">SS50377_15928</name>
    <name evidence="3" type="ORF">SS50377_24146</name>
    <name evidence="4" type="ORF">SS50377_24162</name>
    <name evidence="5" type="ORF">SS50377_24164</name>
    <name evidence="6" type="ORF">SS50377_24174</name>
</gene>
<dbReference type="EMBL" id="AUWU02000004">
    <property type="protein sequence ID" value="KAH0574217.1"/>
    <property type="molecule type" value="Genomic_DNA"/>
</dbReference>
<evidence type="ECO:0000313" key="5">
    <source>
        <dbReference type="EMBL" id="KAH0574217.1"/>
    </source>
</evidence>
<dbReference type="EMBL" id="KI546122">
    <property type="protein sequence ID" value="EST44265.1"/>
    <property type="molecule type" value="Genomic_DNA"/>
</dbReference>
<dbReference type="EMBL" id="AUWU02000004">
    <property type="protein sequence ID" value="KAH0574226.1"/>
    <property type="molecule type" value="Genomic_DNA"/>
</dbReference>
<dbReference type="AlphaFoldDB" id="V6LI65"/>
<name>V6LI65_9EUKA</name>
<sequence length="110" mass="12805">MELSLHQFRRLVRVQVGDRVWVFSVQNSNPLRVQLFGLLVLSQAVACQAAQALEVKTSSHTLFRLRGTRRNQDIITRMGDFYHRVVFRYQPRPDFQHAAAATILDLRQEL</sequence>
<dbReference type="VEuPathDB" id="GiardiaDB:SS50377_24164"/>
<dbReference type="VEuPathDB" id="GiardiaDB:SS50377_24174"/>
<evidence type="ECO:0000313" key="3">
    <source>
        <dbReference type="EMBL" id="KAH0574199.1"/>
    </source>
</evidence>
<dbReference type="EMBL" id="AUWU02000004">
    <property type="protein sequence ID" value="KAH0574199.1"/>
    <property type="molecule type" value="Genomic_DNA"/>
</dbReference>
<reference evidence="1 3" key="1">
    <citation type="journal article" date="2014" name="PLoS Genet.">
        <title>The Genome of Spironucleus salmonicida Highlights a Fish Pathogen Adapted to Fluctuating Environments.</title>
        <authorList>
            <person name="Xu F."/>
            <person name="Jerlstrom-Hultqvist J."/>
            <person name="Einarsson E."/>
            <person name="Astvaldsson A."/>
            <person name="Svard S.G."/>
            <person name="Andersson J.O."/>
        </authorList>
    </citation>
    <scope>NUCLEOTIDE SEQUENCE</scope>
    <source>
        <strain evidence="3">ATCC 50377</strain>
    </source>
</reference>
<evidence type="ECO:0000313" key="1">
    <source>
        <dbReference type="EMBL" id="EST44265.1"/>
    </source>
</evidence>
<dbReference type="EMBL" id="AUWU02000004">
    <property type="protein sequence ID" value="KAH0574215.1"/>
    <property type="molecule type" value="Genomic_DNA"/>
</dbReference>
<reference evidence="3" key="2">
    <citation type="submission" date="2020-12" db="EMBL/GenBank/DDBJ databases">
        <title>New Spironucleus salmonicida genome in near-complete chromosomes.</title>
        <authorList>
            <person name="Xu F."/>
            <person name="Kurt Z."/>
            <person name="Jimenez-Gonzalez A."/>
            <person name="Astvaldsson A."/>
            <person name="Andersson J.O."/>
            <person name="Svard S.G."/>
        </authorList>
    </citation>
    <scope>NUCLEOTIDE SEQUENCE</scope>
    <source>
        <strain evidence="3">ATCC 50377</strain>
    </source>
</reference>
<accession>V6LI65</accession>
<dbReference type="EMBL" id="KI545966">
    <property type="protein sequence ID" value="EST49028.1"/>
    <property type="molecule type" value="Genomic_DNA"/>
</dbReference>
<dbReference type="VEuPathDB" id="GiardiaDB:SS50377_24162"/>
<dbReference type="Proteomes" id="UP000018208">
    <property type="component" value="Unassembled WGS sequence"/>
</dbReference>
<evidence type="ECO:0000313" key="6">
    <source>
        <dbReference type="EMBL" id="KAH0574226.1"/>
    </source>
</evidence>
<proteinExistence type="predicted"/>